<dbReference type="SMART" id="SM00420">
    <property type="entry name" value="HTH_DEOR"/>
    <property type="match status" value="1"/>
</dbReference>
<feature type="domain" description="HTH deoR-type" evidence="3">
    <location>
        <begin position="7"/>
        <end position="64"/>
    </location>
</feature>
<dbReference type="PANTHER" id="PTHR34580">
    <property type="match status" value="1"/>
</dbReference>
<dbReference type="PROSITE" id="PS52050">
    <property type="entry name" value="WYL"/>
    <property type="match status" value="1"/>
</dbReference>
<dbReference type="PANTHER" id="PTHR34580:SF1">
    <property type="entry name" value="PROTEIN PAFC"/>
    <property type="match status" value="1"/>
</dbReference>
<evidence type="ECO:0000256" key="1">
    <source>
        <dbReference type="ARBA" id="ARBA00023015"/>
    </source>
</evidence>
<dbReference type="InterPro" id="IPR036388">
    <property type="entry name" value="WH-like_DNA-bd_sf"/>
</dbReference>
<accession>A0A1W1C580</accession>
<proteinExistence type="predicted"/>
<protein>
    <submittedName>
        <fullName evidence="4">Transcriptional regulator, putative</fullName>
    </submittedName>
</protein>
<dbReference type="GO" id="GO:0003700">
    <property type="term" value="F:DNA-binding transcription factor activity"/>
    <property type="evidence" value="ECO:0007669"/>
    <property type="project" value="InterPro"/>
</dbReference>
<keyword evidence="2" id="KW-0804">Transcription</keyword>
<organism evidence="4">
    <name type="scientific">hydrothermal vent metagenome</name>
    <dbReference type="NCBI Taxonomy" id="652676"/>
    <lineage>
        <taxon>unclassified sequences</taxon>
        <taxon>metagenomes</taxon>
        <taxon>ecological metagenomes</taxon>
    </lineage>
</organism>
<dbReference type="Pfam" id="PF13280">
    <property type="entry name" value="WYL"/>
    <property type="match status" value="1"/>
</dbReference>
<reference evidence="4" key="1">
    <citation type="submission" date="2016-10" db="EMBL/GenBank/DDBJ databases">
        <authorList>
            <person name="de Groot N.N."/>
        </authorList>
    </citation>
    <scope>NUCLEOTIDE SEQUENCE</scope>
</reference>
<dbReference type="Gene3D" id="1.10.10.10">
    <property type="entry name" value="Winged helix-like DNA-binding domain superfamily/Winged helix DNA-binding domain"/>
    <property type="match status" value="1"/>
</dbReference>
<dbReference type="EMBL" id="FPHC01000063">
    <property type="protein sequence ID" value="SFV61028.1"/>
    <property type="molecule type" value="Genomic_DNA"/>
</dbReference>
<dbReference type="AlphaFoldDB" id="A0A1W1C580"/>
<evidence type="ECO:0000259" key="3">
    <source>
        <dbReference type="PROSITE" id="PS51000"/>
    </source>
</evidence>
<dbReference type="InterPro" id="IPR026881">
    <property type="entry name" value="WYL_dom"/>
</dbReference>
<keyword evidence="1" id="KW-0805">Transcription regulation</keyword>
<gene>
    <name evidence="4" type="ORF">MNB_SV-6-1597</name>
</gene>
<dbReference type="Pfam" id="PF08220">
    <property type="entry name" value="HTH_DeoR"/>
    <property type="match status" value="1"/>
</dbReference>
<sequence length="321" mass="37818">MEKTQKALIRQTTIFTRLNEGQVVNVKELAEEFGVTPRTIQKDFNERLSKSYNIVNLGHGNYAFAKGYTIKSAEDENIKIAISLMKTLQQSAIANMSEYIDSAIPTLKKYEEIFLFDLNFEPIEDIDSFKVILKAIEWRVGIEFRYTKKDGAIKEVTAHPYRIANFKNYWYLIAYDLEDEKIKTYHLKSIERLHILYENFIANEDIDNELREICSTIDSSWYRGGKHRVLLRATNSAKFYLERHHPHSMEFIERGKEFVLISMRYSDESEVLSVVKRWLPDIDILDNPQLEKRLDDSLRYYLERKKESSSICEPTLRIDTL</sequence>
<dbReference type="PROSITE" id="PS51000">
    <property type="entry name" value="HTH_DEOR_2"/>
    <property type="match status" value="1"/>
</dbReference>
<evidence type="ECO:0000256" key="2">
    <source>
        <dbReference type="ARBA" id="ARBA00023163"/>
    </source>
</evidence>
<evidence type="ECO:0000313" key="4">
    <source>
        <dbReference type="EMBL" id="SFV61028.1"/>
    </source>
</evidence>
<dbReference type="InterPro" id="IPR001034">
    <property type="entry name" value="DeoR_HTH"/>
</dbReference>
<dbReference type="InterPro" id="IPR051534">
    <property type="entry name" value="CBASS_pafABC_assoc_protein"/>
</dbReference>
<name>A0A1W1C580_9ZZZZ</name>